<protein>
    <submittedName>
        <fullName evidence="2">Transposase</fullName>
    </submittedName>
</protein>
<organism evidence="1 2">
    <name type="scientific">Heterorhabditis bacteriophora</name>
    <name type="common">Entomopathogenic nematode worm</name>
    <dbReference type="NCBI Taxonomy" id="37862"/>
    <lineage>
        <taxon>Eukaryota</taxon>
        <taxon>Metazoa</taxon>
        <taxon>Ecdysozoa</taxon>
        <taxon>Nematoda</taxon>
        <taxon>Chromadorea</taxon>
        <taxon>Rhabditida</taxon>
        <taxon>Rhabditina</taxon>
        <taxon>Rhabditomorpha</taxon>
        <taxon>Strongyloidea</taxon>
        <taxon>Heterorhabditidae</taxon>
        <taxon>Heterorhabditis</taxon>
    </lineage>
</organism>
<proteinExistence type="predicted"/>
<accession>A0A1I7W6A8</accession>
<sequence>MQRFSVINKRLEKCEAKNIQGIGKNVYADNILLHE</sequence>
<evidence type="ECO:0000313" key="2">
    <source>
        <dbReference type="WBParaSite" id="Hba_00155"/>
    </source>
</evidence>
<evidence type="ECO:0000313" key="1">
    <source>
        <dbReference type="Proteomes" id="UP000095283"/>
    </source>
</evidence>
<dbReference type="AlphaFoldDB" id="A0A1I7W6A8"/>
<keyword evidence="1" id="KW-1185">Reference proteome</keyword>
<dbReference type="Proteomes" id="UP000095283">
    <property type="component" value="Unplaced"/>
</dbReference>
<name>A0A1I7W6A8_HETBA</name>
<reference evidence="2" key="1">
    <citation type="submission" date="2016-11" db="UniProtKB">
        <authorList>
            <consortium name="WormBaseParasite"/>
        </authorList>
    </citation>
    <scope>IDENTIFICATION</scope>
</reference>
<dbReference type="WBParaSite" id="Hba_00155">
    <property type="protein sequence ID" value="Hba_00155"/>
    <property type="gene ID" value="Hba_00155"/>
</dbReference>